<dbReference type="PANTHER" id="PTHR30408:SF12">
    <property type="entry name" value="TYPE I RESTRICTION ENZYME MJAVIII SPECIFICITY SUBUNIT"/>
    <property type="match status" value="1"/>
</dbReference>
<dbReference type="Gene3D" id="3.90.220.20">
    <property type="entry name" value="DNA methylase specificity domains"/>
    <property type="match status" value="2"/>
</dbReference>
<dbReference type="Pfam" id="PF01420">
    <property type="entry name" value="Methylase_S"/>
    <property type="match status" value="1"/>
</dbReference>
<sequence>MSGGLGGPGMRRIKTVVTKIGSGKTPNGGGRSYQDDGVMFLRSQNVHFAGLRLDDVAFIGEDVHREMRASCVLSGDVLLNITGASLGRVARVPDNFGEANVNQHVCIIRPGAGVDCRFLAYALSSSNVQEQIAALQMGGNRDGLNFEQVGNLAIPLPSETSKQERIADFLDAELASVDALVGAKMRQIALLHERREAIVASRVSELCNDHGSVPLRRIWLGIEQGWSPQCDDAEADRDNWAVLRTSAVSSGRFDPLAHKRLPVDVQPDLRYVINDGDLLLTRGSGSAAMVGVAAVADTDGRRLLLSDLLYRVRLQPGWPSGLVASVIGSRPAREQISLLLRGQSGQTIKLRGQDVGEILIPCVPPDRRGAIAAEIAVTSTSHVSAARKIENSLALLHERRRALITAAVTGRLDLPAAWEAVA</sequence>
<evidence type="ECO:0000256" key="1">
    <source>
        <dbReference type="ARBA" id="ARBA00010923"/>
    </source>
</evidence>
<evidence type="ECO:0000256" key="3">
    <source>
        <dbReference type="ARBA" id="ARBA00023125"/>
    </source>
</evidence>
<evidence type="ECO:0000313" key="6">
    <source>
        <dbReference type="Proteomes" id="UP000198765"/>
    </source>
</evidence>
<proteinExistence type="inferred from homology"/>
<dbReference type="InterPro" id="IPR052021">
    <property type="entry name" value="Type-I_RS_S_subunit"/>
</dbReference>
<keyword evidence="2" id="KW-0680">Restriction system</keyword>
<evidence type="ECO:0000313" key="5">
    <source>
        <dbReference type="EMBL" id="SBT44542.1"/>
    </source>
</evidence>
<dbReference type="InterPro" id="IPR000055">
    <property type="entry name" value="Restrct_endonuc_typeI_TRD"/>
</dbReference>
<dbReference type="PATRIC" id="fig|299146.4.peg.2160"/>
<dbReference type="Proteomes" id="UP000198765">
    <property type="component" value="Chromosome I"/>
</dbReference>
<organism evidence="5 6">
    <name type="scientific">Micromonospora narathiwatensis</name>
    <dbReference type="NCBI Taxonomy" id="299146"/>
    <lineage>
        <taxon>Bacteria</taxon>
        <taxon>Bacillati</taxon>
        <taxon>Actinomycetota</taxon>
        <taxon>Actinomycetes</taxon>
        <taxon>Micromonosporales</taxon>
        <taxon>Micromonosporaceae</taxon>
        <taxon>Micromonospora</taxon>
    </lineage>
</organism>
<dbReference type="GO" id="GO:0003677">
    <property type="term" value="F:DNA binding"/>
    <property type="evidence" value="ECO:0007669"/>
    <property type="project" value="UniProtKB-KW"/>
</dbReference>
<dbReference type="REBASE" id="155578">
    <property type="entry name" value="S.Mna45248ORF2091P"/>
</dbReference>
<dbReference type="SUPFAM" id="SSF116734">
    <property type="entry name" value="DNA methylase specificity domain"/>
    <property type="match status" value="2"/>
</dbReference>
<dbReference type="RefSeq" id="WP_091193920.1">
    <property type="nucleotide sequence ID" value="NZ_LT594324.1"/>
</dbReference>
<dbReference type="PANTHER" id="PTHR30408">
    <property type="entry name" value="TYPE-1 RESTRICTION ENZYME ECOKI SPECIFICITY PROTEIN"/>
    <property type="match status" value="1"/>
</dbReference>
<dbReference type="EMBL" id="LT594324">
    <property type="protein sequence ID" value="SBT44542.1"/>
    <property type="molecule type" value="Genomic_DNA"/>
</dbReference>
<evidence type="ECO:0000259" key="4">
    <source>
        <dbReference type="Pfam" id="PF01420"/>
    </source>
</evidence>
<evidence type="ECO:0000256" key="2">
    <source>
        <dbReference type="ARBA" id="ARBA00022747"/>
    </source>
</evidence>
<dbReference type="OrthoDB" id="3197085at2"/>
<dbReference type="CDD" id="cd17256">
    <property type="entry name" value="RMtype1_S_EcoJA65PI-TRD1-CR1_like"/>
    <property type="match status" value="1"/>
</dbReference>
<dbReference type="GO" id="GO:0009307">
    <property type="term" value="P:DNA restriction-modification system"/>
    <property type="evidence" value="ECO:0007669"/>
    <property type="project" value="UniProtKB-KW"/>
</dbReference>
<comment type="similarity">
    <text evidence="1">Belongs to the type-I restriction system S methylase family.</text>
</comment>
<dbReference type="InterPro" id="IPR044946">
    <property type="entry name" value="Restrct_endonuc_typeI_TRD_sf"/>
</dbReference>
<dbReference type="AlphaFoldDB" id="A0A1A8ZKZ5"/>
<protein>
    <submittedName>
        <fullName evidence="5">Type I restriction enzyme, S subunit</fullName>
    </submittedName>
</protein>
<gene>
    <name evidence="5" type="ORF">GA0070621_2092</name>
</gene>
<accession>A0A1A8ZKZ5</accession>
<feature type="domain" description="Type I restriction modification DNA specificity" evidence="4">
    <location>
        <begin position="75"/>
        <end position="172"/>
    </location>
</feature>
<name>A0A1A8ZKZ5_9ACTN</name>
<keyword evidence="6" id="KW-1185">Reference proteome</keyword>
<keyword evidence="3" id="KW-0238">DNA-binding</keyword>
<reference evidence="5 6" key="1">
    <citation type="submission" date="2016-06" db="EMBL/GenBank/DDBJ databases">
        <authorList>
            <person name="Kjaerup R.B."/>
            <person name="Dalgaard T.S."/>
            <person name="Juul-Madsen H.R."/>
        </authorList>
    </citation>
    <scope>NUCLEOTIDE SEQUENCE [LARGE SCALE GENOMIC DNA]</scope>
    <source>
        <strain evidence="5 6">DSM 45248</strain>
    </source>
</reference>